<evidence type="ECO:0000313" key="12">
    <source>
        <dbReference type="EMBL" id="TFL07440.1"/>
    </source>
</evidence>
<feature type="region of interest" description="Disordered" evidence="11">
    <location>
        <begin position="86"/>
        <end position="125"/>
    </location>
</feature>
<dbReference type="GO" id="GO:0006281">
    <property type="term" value="P:DNA repair"/>
    <property type="evidence" value="ECO:0007669"/>
    <property type="project" value="UniProtKB-KW"/>
</dbReference>
<feature type="active site" description="Proton donor/acceptor" evidence="9">
    <location>
        <position position="483"/>
    </location>
</feature>
<organism evidence="12 13">
    <name type="scientific">Pterulicium gracile</name>
    <dbReference type="NCBI Taxonomy" id="1884261"/>
    <lineage>
        <taxon>Eukaryota</taxon>
        <taxon>Fungi</taxon>
        <taxon>Dikarya</taxon>
        <taxon>Basidiomycota</taxon>
        <taxon>Agaricomycotina</taxon>
        <taxon>Agaricomycetes</taxon>
        <taxon>Agaricomycetidae</taxon>
        <taxon>Agaricales</taxon>
        <taxon>Pleurotineae</taxon>
        <taxon>Pterulaceae</taxon>
        <taxon>Pterulicium</taxon>
    </lineage>
</organism>
<keyword evidence="4" id="KW-0227">DNA damage</keyword>
<feature type="binding site" evidence="10">
    <location>
        <position position="225"/>
    </location>
    <ligand>
        <name>substrate</name>
    </ligand>
</feature>
<dbReference type="PANTHER" id="PTHR12415">
    <property type="entry name" value="TYROSYL-DNA PHOSPHODIESTERASE 1"/>
    <property type="match status" value="1"/>
</dbReference>
<evidence type="ECO:0000256" key="6">
    <source>
        <dbReference type="ARBA" id="ARBA00022839"/>
    </source>
</evidence>
<protein>
    <submittedName>
        <fullName evidence="12">Tyrosyl-DNA phosphodiesterase-domain-containing protein</fullName>
    </submittedName>
</protein>
<feature type="region of interest" description="Disordered" evidence="11">
    <location>
        <begin position="264"/>
        <end position="285"/>
    </location>
</feature>
<keyword evidence="7" id="KW-0234">DNA repair</keyword>
<dbReference type="GO" id="GO:0005634">
    <property type="term" value="C:nucleus"/>
    <property type="evidence" value="ECO:0007669"/>
    <property type="project" value="UniProtKB-SubCell"/>
</dbReference>
<feature type="compositionally biased region" description="Polar residues" evidence="11">
    <location>
        <begin position="45"/>
        <end position="64"/>
    </location>
</feature>
<evidence type="ECO:0000256" key="9">
    <source>
        <dbReference type="PIRSR" id="PIRSR610347-1"/>
    </source>
</evidence>
<evidence type="ECO:0000256" key="11">
    <source>
        <dbReference type="SAM" id="MobiDB-lite"/>
    </source>
</evidence>
<keyword evidence="3" id="KW-0540">Nuclease</keyword>
<dbReference type="Proteomes" id="UP000305067">
    <property type="component" value="Unassembled WGS sequence"/>
</dbReference>
<accession>A0A5C3R2P3</accession>
<dbReference type="PANTHER" id="PTHR12415:SF0">
    <property type="entry name" value="TYROSYL-DNA PHOSPHODIESTERASE 1"/>
    <property type="match status" value="1"/>
</dbReference>
<evidence type="ECO:0000256" key="1">
    <source>
        <dbReference type="ARBA" id="ARBA00004123"/>
    </source>
</evidence>
<feature type="compositionally biased region" description="Basic and acidic residues" evidence="11">
    <location>
        <begin position="95"/>
        <end position="109"/>
    </location>
</feature>
<keyword evidence="8" id="KW-0539">Nucleus</keyword>
<dbReference type="CDD" id="cd09123">
    <property type="entry name" value="PLDc_Tdp1_2"/>
    <property type="match status" value="1"/>
</dbReference>
<dbReference type="STRING" id="1884261.A0A5C3R2P3"/>
<dbReference type="OrthoDB" id="47785at2759"/>
<dbReference type="GO" id="GO:0003697">
    <property type="term" value="F:single-stranded DNA binding"/>
    <property type="evidence" value="ECO:0007669"/>
    <property type="project" value="TreeGrafter"/>
</dbReference>
<comment type="subcellular location">
    <subcellularLocation>
        <location evidence="1">Nucleus</location>
    </subcellularLocation>
</comment>
<feature type="region of interest" description="Disordered" evidence="11">
    <location>
        <begin position="15"/>
        <end position="69"/>
    </location>
</feature>
<keyword evidence="5" id="KW-0378">Hydrolase</keyword>
<evidence type="ECO:0000256" key="7">
    <source>
        <dbReference type="ARBA" id="ARBA00023204"/>
    </source>
</evidence>
<dbReference type="AlphaFoldDB" id="A0A5C3R2P3"/>
<keyword evidence="6" id="KW-0269">Exonuclease</keyword>
<dbReference type="InterPro" id="IPR003903">
    <property type="entry name" value="UIM_dom"/>
</dbReference>
<sequence>MSDEDDLARAIAASLATLTGADPLQPASGQDDDELRRAIELSLNDKPSTQTREAAPASGSNQLSERARMEQDRLARLKRLRPDLHSSALASSKRARTDSGSDSDSEIRVIKPVPKQATSSAADAPKFWDGALRQTAVRHAHPRADGQPVFRLTDVLGDKSEIAFVVLSSYALDLPWIYQFFDPATPVILVMPPNPDGKAMFHYVLPNWIRASPPLNGGRGVMHVKLMLVLYRTGRLRVVVSTANLVDYDYRDIENSVWLQDIPRSTKPPKVPAQSKKKEKSPLEEDFPTTLCRTLESLKISRALELLLSDHPNLPIRTVNDLMTGWDWTKVTAILVPAMSGKHEGWPAVVKQGHPRLMAAIRCLGLEVNQRKGKKVLLGERLQLECQGSSIGQYSTQWFNEFFHSASGRSAEEYLDEPKGRRAKLPYPSIRVVYPSLRTVQQSVLGEPGGGTMFCRREQWSAPKFPRDHFHDSKSKAGRVLMHSKMVIGTITGLSNQVTVDLTNSDEEVEVEEEEYRGWAYVGSANFTTSAWGTISGSAFNPVLNVTNYELGVVIPLKSKQEADNVACFQRPPSKYQSSDLPWMQGESLLLAAAG</sequence>
<name>A0A5C3R2P3_9AGAR</name>
<evidence type="ECO:0000256" key="4">
    <source>
        <dbReference type="ARBA" id="ARBA00022763"/>
    </source>
</evidence>
<keyword evidence="13" id="KW-1185">Reference proteome</keyword>
<dbReference type="InterPro" id="IPR010347">
    <property type="entry name" value="Tdp1"/>
</dbReference>
<evidence type="ECO:0000256" key="3">
    <source>
        <dbReference type="ARBA" id="ARBA00022722"/>
    </source>
</evidence>
<dbReference type="EMBL" id="ML178814">
    <property type="protein sequence ID" value="TFL07440.1"/>
    <property type="molecule type" value="Genomic_DNA"/>
</dbReference>
<evidence type="ECO:0000256" key="5">
    <source>
        <dbReference type="ARBA" id="ARBA00022801"/>
    </source>
</evidence>
<dbReference type="CDD" id="cd09122">
    <property type="entry name" value="PLDc_Tdp1_1"/>
    <property type="match status" value="1"/>
</dbReference>
<proteinExistence type="inferred from homology"/>
<dbReference type="GO" id="GO:0003690">
    <property type="term" value="F:double-stranded DNA binding"/>
    <property type="evidence" value="ECO:0007669"/>
    <property type="project" value="TreeGrafter"/>
</dbReference>
<evidence type="ECO:0000313" key="13">
    <source>
        <dbReference type="Proteomes" id="UP000305067"/>
    </source>
</evidence>
<evidence type="ECO:0000256" key="10">
    <source>
        <dbReference type="PIRSR" id="PIRSR610347-2"/>
    </source>
</evidence>
<feature type="active site" description="Nucleophile" evidence="9">
    <location>
        <position position="223"/>
    </location>
</feature>
<dbReference type="Pfam" id="PF02809">
    <property type="entry name" value="UIM"/>
    <property type="match status" value="2"/>
</dbReference>
<dbReference type="GO" id="GO:0004527">
    <property type="term" value="F:exonuclease activity"/>
    <property type="evidence" value="ECO:0007669"/>
    <property type="project" value="UniProtKB-KW"/>
</dbReference>
<evidence type="ECO:0000256" key="2">
    <source>
        <dbReference type="ARBA" id="ARBA00010205"/>
    </source>
</evidence>
<feature type="binding site" evidence="10">
    <location>
        <position position="485"/>
    </location>
    <ligand>
        <name>substrate</name>
    </ligand>
</feature>
<dbReference type="SUPFAM" id="SSF56024">
    <property type="entry name" value="Phospholipase D/nuclease"/>
    <property type="match status" value="2"/>
</dbReference>
<gene>
    <name evidence="12" type="ORF">BDV98DRAFT_557868</name>
</gene>
<dbReference type="Gene3D" id="3.30.870.10">
    <property type="entry name" value="Endonuclease Chain A"/>
    <property type="match status" value="2"/>
</dbReference>
<comment type="similarity">
    <text evidence="2">Belongs to the tyrosyl-DNA phosphodiesterase family.</text>
</comment>
<dbReference type="PROSITE" id="PS50330">
    <property type="entry name" value="UIM"/>
    <property type="match status" value="1"/>
</dbReference>
<dbReference type="Pfam" id="PF06087">
    <property type="entry name" value="Tyr-DNA_phospho"/>
    <property type="match status" value="1"/>
</dbReference>
<dbReference type="GO" id="GO:0017005">
    <property type="term" value="F:3'-tyrosyl-DNA phosphodiesterase activity"/>
    <property type="evidence" value="ECO:0007669"/>
    <property type="project" value="TreeGrafter"/>
</dbReference>
<evidence type="ECO:0000256" key="8">
    <source>
        <dbReference type="ARBA" id="ARBA00023242"/>
    </source>
</evidence>
<reference evidence="12 13" key="1">
    <citation type="journal article" date="2019" name="Nat. Ecol. Evol.">
        <title>Megaphylogeny resolves global patterns of mushroom evolution.</title>
        <authorList>
            <person name="Varga T."/>
            <person name="Krizsan K."/>
            <person name="Foldi C."/>
            <person name="Dima B."/>
            <person name="Sanchez-Garcia M."/>
            <person name="Sanchez-Ramirez S."/>
            <person name="Szollosi G.J."/>
            <person name="Szarkandi J.G."/>
            <person name="Papp V."/>
            <person name="Albert L."/>
            <person name="Andreopoulos W."/>
            <person name="Angelini C."/>
            <person name="Antonin V."/>
            <person name="Barry K.W."/>
            <person name="Bougher N.L."/>
            <person name="Buchanan P."/>
            <person name="Buyck B."/>
            <person name="Bense V."/>
            <person name="Catcheside P."/>
            <person name="Chovatia M."/>
            <person name="Cooper J."/>
            <person name="Damon W."/>
            <person name="Desjardin D."/>
            <person name="Finy P."/>
            <person name="Geml J."/>
            <person name="Haridas S."/>
            <person name="Hughes K."/>
            <person name="Justo A."/>
            <person name="Karasinski D."/>
            <person name="Kautmanova I."/>
            <person name="Kiss B."/>
            <person name="Kocsube S."/>
            <person name="Kotiranta H."/>
            <person name="LaButti K.M."/>
            <person name="Lechner B.E."/>
            <person name="Liimatainen K."/>
            <person name="Lipzen A."/>
            <person name="Lukacs Z."/>
            <person name="Mihaltcheva S."/>
            <person name="Morgado L.N."/>
            <person name="Niskanen T."/>
            <person name="Noordeloos M.E."/>
            <person name="Ohm R.A."/>
            <person name="Ortiz-Santana B."/>
            <person name="Ovrebo C."/>
            <person name="Racz N."/>
            <person name="Riley R."/>
            <person name="Savchenko A."/>
            <person name="Shiryaev A."/>
            <person name="Soop K."/>
            <person name="Spirin V."/>
            <person name="Szebenyi C."/>
            <person name="Tomsovsky M."/>
            <person name="Tulloss R.E."/>
            <person name="Uehling J."/>
            <person name="Grigoriev I.V."/>
            <person name="Vagvolgyi C."/>
            <person name="Papp T."/>
            <person name="Martin F.M."/>
            <person name="Miettinen O."/>
            <person name="Hibbett D.S."/>
            <person name="Nagy L.G."/>
        </authorList>
    </citation>
    <scope>NUCLEOTIDE SEQUENCE [LARGE SCALE GENOMIC DNA]</scope>
    <source>
        <strain evidence="12 13">CBS 309.79</strain>
    </source>
</reference>
<dbReference type="SMART" id="SM00726">
    <property type="entry name" value="UIM"/>
    <property type="match status" value="2"/>
</dbReference>